<dbReference type="EMBL" id="RWJF01000001">
    <property type="protein sequence ID" value="RST29609.1"/>
    <property type="molecule type" value="Genomic_DNA"/>
</dbReference>
<dbReference type="PROSITE" id="PS00141">
    <property type="entry name" value="ASP_PROTEASE"/>
    <property type="match status" value="1"/>
</dbReference>
<dbReference type="InterPro" id="IPR001969">
    <property type="entry name" value="Aspartic_peptidase_AS"/>
</dbReference>
<comment type="caution">
    <text evidence="1">The sequence shown here is derived from an EMBL/GenBank/DDBJ whole genome shotgun (WGS) entry which is preliminary data.</text>
</comment>
<evidence type="ECO:0000313" key="2">
    <source>
        <dbReference type="Proteomes" id="UP000274661"/>
    </source>
</evidence>
<dbReference type="SUPFAM" id="SSF50630">
    <property type="entry name" value="Acid proteases"/>
    <property type="match status" value="1"/>
</dbReference>
<name>A0A429V6Q3_9SPHN</name>
<evidence type="ECO:0000313" key="1">
    <source>
        <dbReference type="EMBL" id="RST29609.1"/>
    </source>
</evidence>
<sequence>MLRAVFLLLIGAVVAGALMPGSLSPSPVGTAPPKAPPPVQMVEASAPPPTLIDTTAGPDTVIQRSPDGHFYVDAQVNGATVHFLVDTGATTVALTPQDAQGAGLQFDRASFQTVGATASGELKGSMVLLDRVSLGGRSAANVGAVIMDGGTKSLLGQSFLSQLSAVEIHGDTMVLR</sequence>
<dbReference type="OrthoDB" id="7595324at2"/>
<keyword evidence="2" id="KW-1185">Reference proteome</keyword>
<keyword evidence="1" id="KW-0378">Hydrolase</keyword>
<proteinExistence type="predicted"/>
<dbReference type="Proteomes" id="UP000274661">
    <property type="component" value="Unassembled WGS sequence"/>
</dbReference>
<dbReference type="InterPro" id="IPR011969">
    <property type="entry name" value="Clan_AA_Asp_peptidase_C"/>
</dbReference>
<dbReference type="AlphaFoldDB" id="A0A429V6Q3"/>
<dbReference type="InterPro" id="IPR021109">
    <property type="entry name" value="Peptidase_aspartic_dom_sf"/>
</dbReference>
<reference evidence="1 2" key="1">
    <citation type="submission" date="2018-12" db="EMBL/GenBank/DDBJ databases">
        <title>Sphingomonas sp. HMF7854 Genome sequencing and assembly.</title>
        <authorList>
            <person name="Cha I."/>
            <person name="Kang H."/>
            <person name="Kim H."/>
            <person name="Kang J."/>
            <person name="Joh K."/>
        </authorList>
    </citation>
    <scope>NUCLEOTIDE SEQUENCE [LARGE SCALE GENOMIC DNA]</scope>
    <source>
        <strain evidence="1 2">HMF7854</strain>
    </source>
</reference>
<dbReference type="Gene3D" id="2.40.70.10">
    <property type="entry name" value="Acid Proteases"/>
    <property type="match status" value="1"/>
</dbReference>
<dbReference type="GO" id="GO:0006508">
    <property type="term" value="P:proteolysis"/>
    <property type="evidence" value="ECO:0007669"/>
    <property type="project" value="UniProtKB-KW"/>
</dbReference>
<organism evidence="1 2">
    <name type="scientific">Sphingomonas ginkgonis</name>
    <dbReference type="NCBI Taxonomy" id="2315330"/>
    <lineage>
        <taxon>Bacteria</taxon>
        <taxon>Pseudomonadati</taxon>
        <taxon>Pseudomonadota</taxon>
        <taxon>Alphaproteobacteria</taxon>
        <taxon>Sphingomonadales</taxon>
        <taxon>Sphingomonadaceae</taxon>
        <taxon>Sphingomonas</taxon>
    </lineage>
</organism>
<protein>
    <submittedName>
        <fullName evidence="1">TIGR02281 family clan AA aspartic protease</fullName>
        <ecNumber evidence="1">3.4.23.-</ecNumber>
    </submittedName>
</protein>
<dbReference type="InterPro" id="IPR034122">
    <property type="entry name" value="Retropepsin-like_bacterial"/>
</dbReference>
<dbReference type="RefSeq" id="WP_126717450.1">
    <property type="nucleotide sequence ID" value="NZ_RWJF01000001.1"/>
</dbReference>
<keyword evidence="1" id="KW-0645">Protease</keyword>
<accession>A0A429V6Q3</accession>
<dbReference type="Pfam" id="PF13975">
    <property type="entry name" value="gag-asp_proteas"/>
    <property type="match status" value="1"/>
</dbReference>
<dbReference type="EC" id="3.4.23.-" evidence="1"/>
<dbReference type="NCBIfam" id="TIGR02281">
    <property type="entry name" value="clan_AA_DTGA"/>
    <property type="match status" value="1"/>
</dbReference>
<gene>
    <name evidence="1" type="ORF">HMF7854_01285</name>
</gene>
<dbReference type="GO" id="GO:0004190">
    <property type="term" value="F:aspartic-type endopeptidase activity"/>
    <property type="evidence" value="ECO:0007669"/>
    <property type="project" value="InterPro"/>
</dbReference>
<dbReference type="CDD" id="cd05483">
    <property type="entry name" value="retropepsin_like_bacteria"/>
    <property type="match status" value="1"/>
</dbReference>